<sequence length="736" mass="79320">MMNFARPWIYAVPFSTLLLTQCQKENAAESAPKSVVEAVVEEVAESMGLPVGLSAEERARIVPITGMVKADVDGVASLKQVGEGLAKLRGLKAWEFFTELAPGAPGAETGGMGSFAQVLGPQSSQEWVMVFGKGMKDFLSNLRVIQGRLSYYQYRDLSRTAAESVVKGDLEGMENMESLGQGSLLEGISGDMKMFLPALKELSIPPLLFGVQIEDEEERVMTSGQISQLLAMVGQQSELVAFEAGGGSFTGLKLEGAMVAEQMEANAAELSAQFGSEVAQELISLVREKQVVMASATMGQYVMLYLGPDVESCPLAESLDDSLAANSEVSFIDGFQGKATYGFLYGSKEVLSTGLENSSISDTVSGVIDGLREAEGFGDPRELIALLGLVEDHQEALMKFYSADTFGGMISEDGGLVFDTFGGIEITGNRQGKALSLGSLGEGERTLLFADGMASTDYQKAMHEYLDLLCTIAYTAAQHVAGLEPATPEMARFSEWFQVFDENARENLLKVWNGITQADAGLGAERALVVDLAGAMPSVPGIPPAVVEKVSIPRASYVAAVKDRAQLGEAWLEMEGGLRGLLVEAREMGAGDFSLPAPTSSEKDGQITWYYDLAAYSDDAKPSVTLNDDWFAASTSRHQALELLDKAAQADSDGGRVGAWLKLDLDVLSDYLSETLAVVEEQGAELFPHPDQWEKFQQSLPKIRQGIAALEEFKEVTIHEREEGGQRRTTFRISMD</sequence>
<dbReference type="AlphaFoldDB" id="A0A840UXV4"/>
<dbReference type="EMBL" id="JACHFD010000003">
    <property type="protein sequence ID" value="MBB5350612.1"/>
    <property type="molecule type" value="Genomic_DNA"/>
</dbReference>
<gene>
    <name evidence="1" type="ORF">HNR46_000840</name>
</gene>
<comment type="caution">
    <text evidence="1">The sequence shown here is derived from an EMBL/GenBank/DDBJ whole genome shotgun (WGS) entry which is preliminary data.</text>
</comment>
<name>A0A840UXV4_9BACT</name>
<keyword evidence="2" id="KW-1185">Reference proteome</keyword>
<dbReference type="Proteomes" id="UP000557717">
    <property type="component" value="Unassembled WGS sequence"/>
</dbReference>
<dbReference type="RefSeq" id="WP_184016065.1">
    <property type="nucleotide sequence ID" value="NZ_JACHFD010000003.1"/>
</dbReference>
<evidence type="ECO:0000313" key="2">
    <source>
        <dbReference type="Proteomes" id="UP000557717"/>
    </source>
</evidence>
<evidence type="ECO:0000313" key="1">
    <source>
        <dbReference type="EMBL" id="MBB5350612.1"/>
    </source>
</evidence>
<organism evidence="1 2">
    <name type="scientific">Haloferula luteola</name>
    <dbReference type="NCBI Taxonomy" id="595692"/>
    <lineage>
        <taxon>Bacteria</taxon>
        <taxon>Pseudomonadati</taxon>
        <taxon>Verrucomicrobiota</taxon>
        <taxon>Verrucomicrobiia</taxon>
        <taxon>Verrucomicrobiales</taxon>
        <taxon>Verrucomicrobiaceae</taxon>
        <taxon>Haloferula</taxon>
    </lineage>
</organism>
<proteinExistence type="predicted"/>
<protein>
    <submittedName>
        <fullName evidence="1">Uncharacterized protein</fullName>
    </submittedName>
</protein>
<reference evidence="1 2" key="1">
    <citation type="submission" date="2020-08" db="EMBL/GenBank/DDBJ databases">
        <title>Genomic Encyclopedia of Type Strains, Phase IV (KMG-IV): sequencing the most valuable type-strain genomes for metagenomic binning, comparative biology and taxonomic classification.</title>
        <authorList>
            <person name="Goeker M."/>
        </authorList>
    </citation>
    <scope>NUCLEOTIDE SEQUENCE [LARGE SCALE GENOMIC DNA]</scope>
    <source>
        <strain evidence="1 2">YC6886</strain>
    </source>
</reference>
<accession>A0A840UXV4</accession>